<protein>
    <submittedName>
        <fullName evidence="1">Uncharacterized protein</fullName>
    </submittedName>
</protein>
<evidence type="ECO:0000313" key="1">
    <source>
        <dbReference type="EMBL" id="MQN13992.1"/>
    </source>
</evidence>
<dbReference type="EMBL" id="VZCW01000369">
    <property type="protein sequence ID" value="MQN13992.1"/>
    <property type="molecule type" value="Genomic_DNA"/>
</dbReference>
<dbReference type="RefSeq" id="WP_153129393.1">
    <property type="nucleotide sequence ID" value="NZ_VZCW01000369.1"/>
</dbReference>
<dbReference type="AlphaFoldDB" id="A0AA90UHE5"/>
<dbReference type="Proteomes" id="UP000442105">
    <property type="component" value="Unassembled WGS sequence"/>
</dbReference>
<proteinExistence type="predicted"/>
<accession>A0AA90UHE5</accession>
<name>A0AA90UHE5_9BACT</name>
<comment type="caution">
    <text evidence="1">The sequence shown here is derived from an EMBL/GenBank/DDBJ whole genome shotgun (WGS) entry which is preliminary data.</text>
</comment>
<reference evidence="2" key="1">
    <citation type="submission" date="2019-09" db="EMBL/GenBank/DDBJ databases">
        <title>Distinct polysaccharide growth profiles of human intestinal Prevotella copri isolates.</title>
        <authorList>
            <person name="Fehlner-Peach H."/>
            <person name="Magnabosco C."/>
            <person name="Raghavan V."/>
            <person name="Scher J.U."/>
            <person name="Tett A."/>
            <person name="Cox L.M."/>
            <person name="Gottsegen C."/>
            <person name="Watters A."/>
            <person name="Wiltshire- Gordon J.D."/>
            <person name="Segata N."/>
            <person name="Bonneau R."/>
            <person name="Littman D.R."/>
        </authorList>
    </citation>
    <scope>NUCLEOTIDE SEQUENCE [LARGE SCALE GENOMIC DNA]</scope>
    <source>
        <strain evidence="2">iAQ1179</strain>
    </source>
</reference>
<gene>
    <name evidence="1" type="ORF">F7D95_14595</name>
</gene>
<sequence>MRDKTIINVPVYRTNPKIIDNNLFPPTKPGMIADALQKVDKFNCSSINNIIVDASGKNYKLEVVKISASNVAYNKSNLLLFQMTVQKKDFGEEYVETTPSTIIPMSDTIKLGSRSYFFILYPVIVYLEQDTKIKTFWNVFVYDDPNKDSEDFLKVVKNVLKDVLKEQVRNIKYKEFLEEIQGCSVLDNVAASVLTIEDVDQNYRAKYDEWIVNARLSKKQNISFKNLPSEQFQELYENQNVDDVHITRKVFKIIQGFKQYTLKRERKQNAKTLQDRFVNTVESCFNETITIGDGEENKIYDVDYIVNNVGPIIHKYIS</sequence>
<evidence type="ECO:0000313" key="2">
    <source>
        <dbReference type="Proteomes" id="UP000442105"/>
    </source>
</evidence>
<organism evidence="1 2">
    <name type="scientific">Segatella copri</name>
    <dbReference type="NCBI Taxonomy" id="165179"/>
    <lineage>
        <taxon>Bacteria</taxon>
        <taxon>Pseudomonadati</taxon>
        <taxon>Bacteroidota</taxon>
        <taxon>Bacteroidia</taxon>
        <taxon>Bacteroidales</taxon>
        <taxon>Prevotellaceae</taxon>
        <taxon>Segatella</taxon>
    </lineage>
</organism>